<dbReference type="RefSeq" id="WP_071152757.1">
    <property type="nucleotide sequence ID" value="NZ_CP019401.1"/>
</dbReference>
<evidence type="ECO:0000313" key="2">
    <source>
        <dbReference type="Proteomes" id="UP000189661"/>
    </source>
</evidence>
<dbReference type="Gene3D" id="2.60.40.3700">
    <property type="match status" value="1"/>
</dbReference>
<gene>
    <name evidence="1" type="ORF">AJGP001_15935</name>
</gene>
<name>A0ABN4XPG1_9BACL</name>
<evidence type="ECO:0008006" key="3">
    <source>
        <dbReference type="Google" id="ProtNLM"/>
    </source>
</evidence>
<evidence type="ECO:0000313" key="1">
    <source>
        <dbReference type="EMBL" id="AQU80685.1"/>
    </source>
</evidence>
<protein>
    <recommendedName>
        <fullName evidence="3">Lipoprotein</fullName>
    </recommendedName>
</protein>
<dbReference type="EMBL" id="CP019401">
    <property type="protein sequence ID" value="AQU80685.1"/>
    <property type="molecule type" value="Genomic_DNA"/>
</dbReference>
<proteinExistence type="predicted"/>
<accession>A0ABN4XPG1</accession>
<sequence length="168" mass="18367">MRVPFFVIMVALLGLLAGCTEEPSLTEAEVKELVSDLSGSDKVSAASIDDQELTVEDEGETVVYPLSGEEFFVSIAPYETYTHPCEIHSLTGCQGELAEKEMTVKIIDDQGEVYVDEVMTTPANGFIDLWLPRDRTYTIEIEAEGKKGEIGFSTFAGDPTCLTDLLLS</sequence>
<dbReference type="InterPro" id="IPR047808">
    <property type="entry name" value="CueP-like"/>
</dbReference>
<dbReference type="NCBIfam" id="NF038094">
    <property type="entry name" value="CueP_fam"/>
    <property type="match status" value="1"/>
</dbReference>
<keyword evidence="2" id="KW-1185">Reference proteome</keyword>
<dbReference type="Pfam" id="PF21172">
    <property type="entry name" value="CueP"/>
    <property type="match status" value="1"/>
</dbReference>
<organism evidence="1 2">
    <name type="scientific">Planococcus faecalis</name>
    <dbReference type="NCBI Taxonomy" id="1598147"/>
    <lineage>
        <taxon>Bacteria</taxon>
        <taxon>Bacillati</taxon>
        <taxon>Bacillota</taxon>
        <taxon>Bacilli</taxon>
        <taxon>Bacillales</taxon>
        <taxon>Caryophanaceae</taxon>
        <taxon>Planococcus</taxon>
    </lineage>
</organism>
<dbReference type="PROSITE" id="PS51257">
    <property type="entry name" value="PROKAR_LIPOPROTEIN"/>
    <property type="match status" value="1"/>
</dbReference>
<dbReference type="Proteomes" id="UP000189661">
    <property type="component" value="Chromosome"/>
</dbReference>
<reference evidence="1 2" key="1">
    <citation type="submission" date="2017-01" db="EMBL/GenBank/DDBJ databases">
        <title>Planococcus faecalis genome complete sequence.</title>
        <authorList>
            <person name="Lee P.C."/>
        </authorList>
    </citation>
    <scope>NUCLEOTIDE SEQUENCE [LARGE SCALE GENOMIC DNA]</scope>
    <source>
        <strain evidence="1 2">AJ003</strain>
    </source>
</reference>